<dbReference type="Gene3D" id="3.90.640.10">
    <property type="entry name" value="Actin, Chain A, domain 4"/>
    <property type="match status" value="1"/>
</dbReference>
<dbReference type="CDD" id="cd10170">
    <property type="entry name" value="ASKHA_NBD_HSP70"/>
    <property type="match status" value="1"/>
</dbReference>
<name>A0A9P3LEX9_9APHY</name>
<dbReference type="AlphaFoldDB" id="A0A9P3LEX9"/>
<sequence length="594" mass="65340">MPGKTPYKGTSRSLVLGIDIGTTFSGVSYAFLDPGEIPKIQIVTRFPGQENVSAKIPSILYYSDDGTMFAAGAEAVSPAMRLEAEDRNLTRAEWWKLHLCPDALVSDELRQRLPPLPDGKDAVSILADMLAYLFSCTRVFITESHPLGESMWSSAANDIQVVLSHPNGWEGPQQEKMRQAAVIAGLVPDTIGGRDRVHVVTEGEASLHYCIERGILSHALQDGETVIIADAGGGTVDVTTYGVVTADPIVLQEVAAPECLLEGSTMINERMECLLKTKLAKSRYGNSEDIMCMLESFEKTAKPTFRDDKDRSYIKFGSIRDNDPDFKIRSGQIVLEGSEVAACFAPSVMKIIDTVHAQRLMSGRPISKVILVGGYADSPWLHMHLQRALKDVGITVCRPESHANKAVAEGATSFYLEHFVSGRVARFAYGTMCVVEYNPQDSDHVKRRGKAYTRPSGRTVIPNSFNMILAKGTCLRENDEVCSQGFYKEASSAAALKKISTTIVCYRGSVKAPRWTDAEPERFSTLCTIFADTTQVKKEKKTRDGCTYYALDFKVVLLCGSTEMKAMISWMDDGKERRGPAKIVYDDDTEVSLG</sequence>
<dbReference type="EMBL" id="BPQB01000021">
    <property type="protein sequence ID" value="GJE91452.1"/>
    <property type="molecule type" value="Genomic_DNA"/>
</dbReference>
<protein>
    <submittedName>
        <fullName evidence="1">Heat shock 70 kDa protein 12A</fullName>
    </submittedName>
</protein>
<dbReference type="InterPro" id="IPR043129">
    <property type="entry name" value="ATPase_NBD"/>
</dbReference>
<organism evidence="1 2">
    <name type="scientific">Phanerochaete sordida</name>
    <dbReference type="NCBI Taxonomy" id="48140"/>
    <lineage>
        <taxon>Eukaryota</taxon>
        <taxon>Fungi</taxon>
        <taxon>Dikarya</taxon>
        <taxon>Basidiomycota</taxon>
        <taxon>Agaricomycotina</taxon>
        <taxon>Agaricomycetes</taxon>
        <taxon>Polyporales</taxon>
        <taxon>Phanerochaetaceae</taxon>
        <taxon>Phanerochaete</taxon>
    </lineage>
</organism>
<reference evidence="1 2" key="1">
    <citation type="submission" date="2021-08" db="EMBL/GenBank/DDBJ databases">
        <title>Draft Genome Sequence of Phanerochaete sordida strain YK-624.</title>
        <authorList>
            <person name="Mori T."/>
            <person name="Dohra H."/>
            <person name="Suzuki T."/>
            <person name="Kawagishi H."/>
            <person name="Hirai H."/>
        </authorList>
    </citation>
    <scope>NUCLEOTIDE SEQUENCE [LARGE SCALE GENOMIC DNA]</scope>
    <source>
        <strain evidence="1 2">YK-624</strain>
    </source>
</reference>
<gene>
    <name evidence="1" type="ORF">PsYK624_076020</name>
</gene>
<evidence type="ECO:0000313" key="2">
    <source>
        <dbReference type="Proteomes" id="UP000703269"/>
    </source>
</evidence>
<keyword evidence="1" id="KW-0346">Stress response</keyword>
<accession>A0A9P3LEX9</accession>
<dbReference type="PRINTS" id="PR00301">
    <property type="entry name" value="HEATSHOCK70"/>
</dbReference>
<dbReference type="OrthoDB" id="2963168at2759"/>
<keyword evidence="2" id="KW-1185">Reference proteome</keyword>
<proteinExistence type="predicted"/>
<dbReference type="SUPFAM" id="SSF53067">
    <property type="entry name" value="Actin-like ATPase domain"/>
    <property type="match status" value="2"/>
</dbReference>
<dbReference type="Gene3D" id="3.30.420.40">
    <property type="match status" value="2"/>
</dbReference>
<dbReference type="PANTHER" id="PTHR14187:SF5">
    <property type="entry name" value="HEAT SHOCK 70 KDA PROTEIN 12A"/>
    <property type="match status" value="1"/>
</dbReference>
<evidence type="ECO:0000313" key="1">
    <source>
        <dbReference type="EMBL" id="GJE91452.1"/>
    </source>
</evidence>
<dbReference type="PANTHER" id="PTHR14187">
    <property type="entry name" value="ALPHA KINASE/ELONGATION FACTOR 2 KINASE"/>
    <property type="match status" value="1"/>
</dbReference>
<comment type="caution">
    <text evidence="1">The sequence shown here is derived from an EMBL/GenBank/DDBJ whole genome shotgun (WGS) entry which is preliminary data.</text>
</comment>
<dbReference type="Proteomes" id="UP000703269">
    <property type="component" value="Unassembled WGS sequence"/>
</dbReference>